<comment type="caution">
    <text evidence="4">The sequence shown here is derived from an EMBL/GenBank/DDBJ whole genome shotgun (WGS) entry which is preliminary data.</text>
</comment>
<keyword evidence="5" id="KW-1185">Reference proteome</keyword>
<dbReference type="InterPro" id="IPR008391">
    <property type="entry name" value="AXE1_dom"/>
</dbReference>
<dbReference type="RefSeq" id="WP_154420684.1">
    <property type="nucleotide sequence ID" value="NZ_VUNS01000039.1"/>
</dbReference>
<dbReference type="GO" id="GO:0005976">
    <property type="term" value="P:polysaccharide metabolic process"/>
    <property type="evidence" value="ECO:0007669"/>
    <property type="project" value="TreeGrafter"/>
</dbReference>
<dbReference type="Gene3D" id="3.40.50.1820">
    <property type="entry name" value="alpha/beta hydrolase"/>
    <property type="match status" value="1"/>
</dbReference>
<feature type="active site" description="Charge relay system" evidence="1">
    <location>
        <position position="399"/>
    </location>
</feature>
<evidence type="ECO:0000256" key="1">
    <source>
        <dbReference type="PIRSR" id="PIRSR639069-1"/>
    </source>
</evidence>
<feature type="domain" description="Acetyl xylan esterase" evidence="3">
    <location>
        <begin position="138"/>
        <end position="325"/>
    </location>
</feature>
<gene>
    <name evidence="4" type="ORF">FYJ85_20995</name>
</gene>
<evidence type="ECO:0000259" key="3">
    <source>
        <dbReference type="Pfam" id="PF05448"/>
    </source>
</evidence>
<dbReference type="SUPFAM" id="SSF53474">
    <property type="entry name" value="alpha/beta-Hydrolases"/>
    <property type="match status" value="1"/>
</dbReference>
<feature type="active site" description="Nucleophile" evidence="1">
    <location>
        <position position="297"/>
    </location>
</feature>
<dbReference type="Proteomes" id="UP000435649">
    <property type="component" value="Unassembled WGS sequence"/>
</dbReference>
<organism evidence="4 5">
    <name type="scientific">Victivallis lenta</name>
    <dbReference type="NCBI Taxonomy" id="2606640"/>
    <lineage>
        <taxon>Bacteria</taxon>
        <taxon>Pseudomonadati</taxon>
        <taxon>Lentisphaerota</taxon>
        <taxon>Lentisphaeria</taxon>
        <taxon>Victivallales</taxon>
        <taxon>Victivallaceae</taxon>
        <taxon>Victivallis</taxon>
    </lineage>
</organism>
<feature type="binding site" evidence="2">
    <location>
        <position position="207"/>
    </location>
    <ligand>
        <name>substrate</name>
    </ligand>
</feature>
<dbReference type="InterPro" id="IPR039069">
    <property type="entry name" value="CE7"/>
</dbReference>
<dbReference type="InterPro" id="IPR029058">
    <property type="entry name" value="AB_hydrolase_fold"/>
</dbReference>
<evidence type="ECO:0000313" key="5">
    <source>
        <dbReference type="Proteomes" id="UP000435649"/>
    </source>
</evidence>
<evidence type="ECO:0000313" key="4">
    <source>
        <dbReference type="EMBL" id="MST99509.1"/>
    </source>
</evidence>
<dbReference type="PANTHER" id="PTHR40111:SF1">
    <property type="entry name" value="CEPHALOSPORIN-C DEACETYLASE"/>
    <property type="match status" value="1"/>
</dbReference>
<protein>
    <submittedName>
        <fullName evidence="4">Acetylxylan esterase</fullName>
    </submittedName>
</protein>
<name>A0A844GBC0_9BACT</name>
<reference evidence="4 5" key="1">
    <citation type="submission" date="2019-08" db="EMBL/GenBank/DDBJ databases">
        <title>In-depth cultivation of the pig gut microbiome towards novel bacterial diversity and tailored functional studies.</title>
        <authorList>
            <person name="Wylensek D."/>
            <person name="Hitch T.C.A."/>
            <person name="Clavel T."/>
        </authorList>
    </citation>
    <scope>NUCLEOTIDE SEQUENCE [LARGE SCALE GENOMIC DNA]</scope>
    <source>
        <strain evidence="4 5">BBE-744-WT-12</strain>
    </source>
</reference>
<dbReference type="PANTHER" id="PTHR40111">
    <property type="entry name" value="CEPHALOSPORIN-C DEACETYLASE"/>
    <property type="match status" value="1"/>
</dbReference>
<proteinExistence type="predicted"/>
<dbReference type="GO" id="GO:0052689">
    <property type="term" value="F:carboxylic ester hydrolase activity"/>
    <property type="evidence" value="ECO:0007669"/>
    <property type="project" value="TreeGrafter"/>
</dbReference>
<dbReference type="Pfam" id="PF05448">
    <property type="entry name" value="AXE1"/>
    <property type="match status" value="1"/>
</dbReference>
<sequence length="414" mass="45129">MMYKTHLGRKSMRRLWLTFFCFLATGGTLCAGHRLVGDTAKNPLEYSCGEEIVFTVKLQNDDGGCSLGHQLRWKRTGDDGVIEEGQAVSGNEPLVIKTSSAVPGTVLLEVKAPGTRAFEGGALVGRDQLCPPPEPAGFRQNCSRLSEDAGRVELQAKLDRYDAGTVQAEAYQFTIPLTGGMVTTGTMLIPVGAEPKSLSARVHFQGYGAYAARLTANDFTPGEIVAAVSAHGIDNLQEEVFYKKLEAGKLKRYGFKDNDPAEKSYFYGMLFRDLVALRFIKSLSAWNRKSLLVEGGSQGGFQALAMAALDPEVTGCRAIVPWMGDIGGEKLGRKKIGWRPESSPGLACYDIIHFGKMIKCPVELQITLGDPVCPVAGRWLLWMALRAPTKLTAVQNVGHTGNYWEGKTKFILEK</sequence>
<dbReference type="EMBL" id="VUNS01000039">
    <property type="protein sequence ID" value="MST99509.1"/>
    <property type="molecule type" value="Genomic_DNA"/>
</dbReference>
<feature type="active site" description="Charge relay system" evidence="1">
    <location>
        <position position="370"/>
    </location>
</feature>
<evidence type="ECO:0000256" key="2">
    <source>
        <dbReference type="PIRSR" id="PIRSR639069-2"/>
    </source>
</evidence>
<accession>A0A844GBC0</accession>
<dbReference type="AlphaFoldDB" id="A0A844GBC0"/>